<gene>
    <name evidence="1" type="ORF">SM116_16260</name>
</gene>
<name>A0ABZ0SLC0_9MICO</name>
<keyword evidence="2" id="KW-1185">Reference proteome</keyword>
<dbReference type="EMBL" id="CP139368">
    <property type="protein sequence ID" value="WPR89295.1"/>
    <property type="molecule type" value="Genomic_DNA"/>
</dbReference>
<evidence type="ECO:0000313" key="2">
    <source>
        <dbReference type="Proteomes" id="UP001323798"/>
    </source>
</evidence>
<organism evidence="1 2">
    <name type="scientific">Microbacterium rhizosphaerae</name>
    <dbReference type="NCBI Taxonomy" id="1678237"/>
    <lineage>
        <taxon>Bacteria</taxon>
        <taxon>Bacillati</taxon>
        <taxon>Actinomycetota</taxon>
        <taxon>Actinomycetes</taxon>
        <taxon>Micrococcales</taxon>
        <taxon>Microbacteriaceae</taxon>
        <taxon>Microbacterium</taxon>
    </lineage>
</organism>
<sequence>MATLHPIQMLRSDFRDMPASQSVAATSGPVDLVPRIRPLFSGGYSDVLAMARHRRRERDRQTAARSHAA</sequence>
<evidence type="ECO:0000313" key="1">
    <source>
        <dbReference type="EMBL" id="WPR89295.1"/>
    </source>
</evidence>
<accession>A0ABZ0SLC0</accession>
<proteinExistence type="predicted"/>
<protein>
    <submittedName>
        <fullName evidence="1">Uncharacterized protein</fullName>
    </submittedName>
</protein>
<reference evidence="1 2" key="1">
    <citation type="submission" date="2023-11" db="EMBL/GenBank/DDBJ databases">
        <title>Genome sequence of Microbacterium rhizosphaerae KACC 19337.</title>
        <authorList>
            <person name="Choi H."/>
            <person name="Kim S."/>
            <person name="Kim Y."/>
            <person name="Kwon S.-W."/>
            <person name="Heo J."/>
        </authorList>
    </citation>
    <scope>NUCLEOTIDE SEQUENCE [LARGE SCALE GENOMIC DNA]</scope>
    <source>
        <strain evidence="1 2">KACC 19337</strain>
    </source>
</reference>
<dbReference type="Proteomes" id="UP001323798">
    <property type="component" value="Chromosome"/>
</dbReference>
<dbReference type="RefSeq" id="WP_320942011.1">
    <property type="nucleotide sequence ID" value="NZ_BAABEU010000001.1"/>
</dbReference>